<dbReference type="Proteomes" id="UP001205603">
    <property type="component" value="Unassembled WGS sequence"/>
</dbReference>
<evidence type="ECO:0000313" key="2">
    <source>
        <dbReference type="Proteomes" id="UP001205603"/>
    </source>
</evidence>
<gene>
    <name evidence="1" type="ORF">NMU02_12980</name>
</gene>
<proteinExistence type="predicted"/>
<dbReference type="PANTHER" id="PTHR21621">
    <property type="entry name" value="RIBOSOMAL PROTEIN S6 MODIFICATION PROTEIN"/>
    <property type="match status" value="1"/>
</dbReference>
<comment type="caution">
    <text evidence="1">The sequence shown here is derived from an EMBL/GenBank/DDBJ whole genome shotgun (WGS) entry which is preliminary data.</text>
</comment>
<evidence type="ECO:0008006" key="3">
    <source>
        <dbReference type="Google" id="ProtNLM"/>
    </source>
</evidence>
<dbReference type="Gene3D" id="3.30.1490.20">
    <property type="entry name" value="ATP-grasp fold, A domain"/>
    <property type="match status" value="1"/>
</dbReference>
<name>A0ABT1MK63_9BACT</name>
<keyword evidence="2" id="KW-1185">Reference proteome</keyword>
<reference evidence="1 2" key="1">
    <citation type="submission" date="2022-07" db="EMBL/GenBank/DDBJ databases">
        <title>Fecal culturing of patients with breast cancer.</title>
        <authorList>
            <person name="Teng N.M.Y."/>
            <person name="Kiu R."/>
            <person name="Evans R."/>
            <person name="Baker D.J."/>
            <person name="Zenner C."/>
            <person name="Robinson S.D."/>
            <person name="Hall L.J."/>
        </authorList>
    </citation>
    <scope>NUCLEOTIDE SEQUENCE [LARGE SCALE GENOMIC DNA]</scope>
    <source>
        <strain evidence="1 2">LH1063</strain>
    </source>
</reference>
<organism evidence="1 2">
    <name type="scientific">Coprobacter tertius</name>
    <dbReference type="NCBI Taxonomy" id="2944915"/>
    <lineage>
        <taxon>Bacteria</taxon>
        <taxon>Pseudomonadati</taxon>
        <taxon>Bacteroidota</taxon>
        <taxon>Bacteroidia</taxon>
        <taxon>Bacteroidales</taxon>
        <taxon>Barnesiellaceae</taxon>
        <taxon>Coprobacter</taxon>
    </lineage>
</organism>
<dbReference type="RefSeq" id="WP_255028391.1">
    <property type="nucleotide sequence ID" value="NZ_JANDHW010000019.1"/>
</dbReference>
<dbReference type="PANTHER" id="PTHR21621:SF2">
    <property type="entry name" value="COENZYME GAMMA-F420-2:ALPHA-L-GLUTAMATE LIGASE"/>
    <property type="match status" value="1"/>
</dbReference>
<dbReference type="InterPro" id="IPR013815">
    <property type="entry name" value="ATP_grasp_subdomain_1"/>
</dbReference>
<protein>
    <recommendedName>
        <fullName evidence="3">ATP-grasp domain-containing protein</fullName>
    </recommendedName>
</protein>
<dbReference type="SUPFAM" id="SSF56059">
    <property type="entry name" value="Glutathione synthetase ATP-binding domain-like"/>
    <property type="match status" value="1"/>
</dbReference>
<accession>A0ABT1MK63</accession>
<sequence length="346" mass="40098">MKVAIHNGRGKRYSWDIAWVQYCKENKIPYIVVDCYSSNIIEELKKNDVTHLMWAFSLALPKDLLMARNVLFSAEKMGIRVFPDFNTSWHFDDKVSQKYLLEAVDAPVVPSWAFYEEKEALEWLQSAQYPLVAKLRRGAGSYNVRLIRNYGQAKRYCRKMFHKGVLPTPGYLADGKNKLKVAYRGGISGIINRIKKAPTFFRQIRYGRNLFPKEKGYVYFQQFIPGNTHDLRIAVVNGRVWGFHRKVRDNDFRASGSGIIDYEMEIPSHIVKKSLEVARKLGTQSVAFDYVKDVSGNYYIVEISYGYVGQAIYDCKGYWDSDLNFHKGHFYPESLILEDLISDSRN</sequence>
<dbReference type="EMBL" id="JANDHW010000019">
    <property type="protein sequence ID" value="MCP9613005.1"/>
    <property type="molecule type" value="Genomic_DNA"/>
</dbReference>
<dbReference type="Gene3D" id="3.30.470.20">
    <property type="entry name" value="ATP-grasp fold, B domain"/>
    <property type="match status" value="1"/>
</dbReference>
<evidence type="ECO:0000313" key="1">
    <source>
        <dbReference type="EMBL" id="MCP9613005.1"/>
    </source>
</evidence>